<gene>
    <name evidence="1" type="ORF">EVAR_77586_1</name>
</gene>
<proteinExistence type="predicted"/>
<dbReference type="EMBL" id="BGZK01000039">
    <property type="protein sequence ID" value="GBP10183.1"/>
    <property type="molecule type" value="Genomic_DNA"/>
</dbReference>
<name>A0A4C1T6R5_EUMVA</name>
<sequence length="237" mass="27200">MNRLNSHGEAKHPCLTLLRMSNWGPEGLIALDTILGHIMGTICRRIADPSRVAAVSLSWAIEKFWRVEEAPGVERIDPRDKQSDRGRDRFSSAVEIIKPDVYVDEILLAGRHWKTHNLSRRNWIELLAVDGRLWLASSGWNDPLSLNLQLDWDNFVWELPPLADVRILRGAKNGPRHGVQCHAYQRQERDVKFSVNIVIDDRNMRFTATTPKSKQQSTVWDCRDESKPTSGVRPYCL</sequence>
<keyword evidence="2" id="KW-1185">Reference proteome</keyword>
<dbReference type="Proteomes" id="UP000299102">
    <property type="component" value="Unassembled WGS sequence"/>
</dbReference>
<evidence type="ECO:0000313" key="1">
    <source>
        <dbReference type="EMBL" id="GBP10183.1"/>
    </source>
</evidence>
<comment type="caution">
    <text evidence="1">The sequence shown here is derived from an EMBL/GenBank/DDBJ whole genome shotgun (WGS) entry which is preliminary data.</text>
</comment>
<dbReference type="AlphaFoldDB" id="A0A4C1T6R5"/>
<accession>A0A4C1T6R5</accession>
<reference evidence="1 2" key="1">
    <citation type="journal article" date="2019" name="Commun. Biol.">
        <title>The bagworm genome reveals a unique fibroin gene that provides high tensile strength.</title>
        <authorList>
            <person name="Kono N."/>
            <person name="Nakamura H."/>
            <person name="Ohtoshi R."/>
            <person name="Tomita M."/>
            <person name="Numata K."/>
            <person name="Arakawa K."/>
        </authorList>
    </citation>
    <scope>NUCLEOTIDE SEQUENCE [LARGE SCALE GENOMIC DNA]</scope>
</reference>
<organism evidence="1 2">
    <name type="scientific">Eumeta variegata</name>
    <name type="common">Bagworm moth</name>
    <name type="synonym">Eumeta japonica</name>
    <dbReference type="NCBI Taxonomy" id="151549"/>
    <lineage>
        <taxon>Eukaryota</taxon>
        <taxon>Metazoa</taxon>
        <taxon>Ecdysozoa</taxon>
        <taxon>Arthropoda</taxon>
        <taxon>Hexapoda</taxon>
        <taxon>Insecta</taxon>
        <taxon>Pterygota</taxon>
        <taxon>Neoptera</taxon>
        <taxon>Endopterygota</taxon>
        <taxon>Lepidoptera</taxon>
        <taxon>Glossata</taxon>
        <taxon>Ditrysia</taxon>
        <taxon>Tineoidea</taxon>
        <taxon>Psychidae</taxon>
        <taxon>Oiketicinae</taxon>
        <taxon>Eumeta</taxon>
    </lineage>
</organism>
<protein>
    <submittedName>
        <fullName evidence="1">Uncharacterized protein</fullName>
    </submittedName>
</protein>
<evidence type="ECO:0000313" key="2">
    <source>
        <dbReference type="Proteomes" id="UP000299102"/>
    </source>
</evidence>